<dbReference type="AlphaFoldDB" id="A0A843WYI6"/>
<organism evidence="2 3">
    <name type="scientific">Colocasia esculenta</name>
    <name type="common">Wild taro</name>
    <name type="synonym">Arum esculentum</name>
    <dbReference type="NCBI Taxonomy" id="4460"/>
    <lineage>
        <taxon>Eukaryota</taxon>
        <taxon>Viridiplantae</taxon>
        <taxon>Streptophyta</taxon>
        <taxon>Embryophyta</taxon>
        <taxon>Tracheophyta</taxon>
        <taxon>Spermatophyta</taxon>
        <taxon>Magnoliopsida</taxon>
        <taxon>Liliopsida</taxon>
        <taxon>Araceae</taxon>
        <taxon>Aroideae</taxon>
        <taxon>Colocasieae</taxon>
        <taxon>Colocasia</taxon>
    </lineage>
</organism>
<accession>A0A843WYI6</accession>
<feature type="region of interest" description="Disordered" evidence="1">
    <location>
        <begin position="1"/>
        <end position="22"/>
    </location>
</feature>
<name>A0A843WYI6_COLES</name>
<dbReference type="Proteomes" id="UP000652761">
    <property type="component" value="Unassembled WGS sequence"/>
</dbReference>
<keyword evidence="3" id="KW-1185">Reference proteome</keyword>
<reference evidence="2" key="1">
    <citation type="submission" date="2017-07" db="EMBL/GenBank/DDBJ databases">
        <title>Taro Niue Genome Assembly and Annotation.</title>
        <authorList>
            <person name="Atibalentja N."/>
            <person name="Keating K."/>
            <person name="Fields C.J."/>
        </authorList>
    </citation>
    <scope>NUCLEOTIDE SEQUENCE</scope>
    <source>
        <strain evidence="2">Niue_2</strain>
        <tissue evidence="2">Leaf</tissue>
    </source>
</reference>
<proteinExistence type="predicted"/>
<evidence type="ECO:0000313" key="3">
    <source>
        <dbReference type="Proteomes" id="UP000652761"/>
    </source>
</evidence>
<dbReference type="EMBL" id="NMUH01004650">
    <property type="protein sequence ID" value="MQM10351.1"/>
    <property type="molecule type" value="Genomic_DNA"/>
</dbReference>
<feature type="compositionally biased region" description="Basic and acidic residues" evidence="1">
    <location>
        <begin position="46"/>
        <end position="64"/>
    </location>
</feature>
<sequence>MCSVEEAEPSQRAPVSGEDPGVTADVVISRVADGADLLASQTITAFEDRAGSEEDRTGSEEDRAPLSQVLNTKSSERPSEIVLEAALERLHGSSSRNLPPLPHCFPERCLDEDGDIDVEALVGGVAQSLEVLKRLASWAQYHQQMWDNEFAFCEERKEQHRRQEAKLQREVKNLWIALRASELVLAVIRAEKVALVGILSEAEARAVSEYKAGPEFREDLEQYGASCYKVGLEVGEDRGQKLATDKYACEAFEAALHECRRCTEDPHLDGVYFMNFKADRMTLRNDEAGPSEQTP</sequence>
<feature type="region of interest" description="Disordered" evidence="1">
    <location>
        <begin position="45"/>
        <end position="75"/>
    </location>
</feature>
<evidence type="ECO:0000313" key="2">
    <source>
        <dbReference type="EMBL" id="MQM10351.1"/>
    </source>
</evidence>
<protein>
    <submittedName>
        <fullName evidence="2">Uncharacterized protein</fullName>
    </submittedName>
</protein>
<evidence type="ECO:0000256" key="1">
    <source>
        <dbReference type="SAM" id="MobiDB-lite"/>
    </source>
</evidence>
<comment type="caution">
    <text evidence="2">The sequence shown here is derived from an EMBL/GenBank/DDBJ whole genome shotgun (WGS) entry which is preliminary data.</text>
</comment>
<gene>
    <name evidence="2" type="ORF">Taro_043247</name>
</gene>